<evidence type="ECO:0000313" key="3">
    <source>
        <dbReference type="Proteomes" id="UP001139648"/>
    </source>
</evidence>
<feature type="region of interest" description="Disordered" evidence="1">
    <location>
        <begin position="342"/>
        <end position="368"/>
    </location>
</feature>
<feature type="compositionally biased region" description="Low complexity" evidence="1">
    <location>
        <begin position="220"/>
        <end position="250"/>
    </location>
</feature>
<organism evidence="2 3">
    <name type="scientific">Nonomuraea thailandensis</name>
    <dbReference type="NCBI Taxonomy" id="1188745"/>
    <lineage>
        <taxon>Bacteria</taxon>
        <taxon>Bacillati</taxon>
        <taxon>Actinomycetota</taxon>
        <taxon>Actinomycetes</taxon>
        <taxon>Streptosporangiales</taxon>
        <taxon>Streptosporangiaceae</taxon>
        <taxon>Nonomuraea</taxon>
    </lineage>
</organism>
<accession>A0A9X2K3C6</accession>
<reference evidence="2" key="1">
    <citation type="submission" date="2022-06" db="EMBL/GenBank/DDBJ databases">
        <title>Sequencing the genomes of 1000 actinobacteria strains.</title>
        <authorList>
            <person name="Klenk H.-P."/>
        </authorList>
    </citation>
    <scope>NUCLEOTIDE SEQUENCE</scope>
    <source>
        <strain evidence="2">DSM 46694</strain>
    </source>
</reference>
<feature type="compositionally biased region" description="Low complexity" evidence="1">
    <location>
        <begin position="264"/>
        <end position="273"/>
    </location>
</feature>
<feature type="region of interest" description="Disordered" evidence="1">
    <location>
        <begin position="178"/>
        <end position="208"/>
    </location>
</feature>
<sequence length="368" mass="36968">MLIAVAVLAAAVVGAVAWWLRRNGASDGDPASGEGPGTPEPGPRRGWELLLTSEAEAAFMEGLRAYHEAGGALRVGAEQGVLSTYEPPRLISLHLLADAFAARGDAALHDPQGTVETLLERLAAAERPGVLHLRAGWLEGEVDGMDAVRFAAAVGEAVRPGGWTADARLGALQITVPGDEAGASTGDAGEDATAGEAGPGSGDRALTHVNGTPIKQLAATKAAATKAGGKAPDASAPDASAPDASAPDGGVQDGGVQDGGVQDGGVQDASAPDGGAGVGDAKAGEGGATEESVTGRSVHEANTLMLDLARVLDLYQEARAQRPDAEAQTLLRETVPRLIASSGPGVTWTRPPGPGELRTVLGSTPELR</sequence>
<evidence type="ECO:0000313" key="2">
    <source>
        <dbReference type="EMBL" id="MCP2355451.1"/>
    </source>
</evidence>
<feature type="region of interest" description="Disordered" evidence="1">
    <location>
        <begin position="220"/>
        <end position="298"/>
    </location>
</feature>
<evidence type="ECO:0000256" key="1">
    <source>
        <dbReference type="SAM" id="MobiDB-lite"/>
    </source>
</evidence>
<dbReference type="EMBL" id="JAMZEB010000002">
    <property type="protein sequence ID" value="MCP2355451.1"/>
    <property type="molecule type" value="Genomic_DNA"/>
</dbReference>
<dbReference type="Proteomes" id="UP001139648">
    <property type="component" value="Unassembled WGS sequence"/>
</dbReference>
<protein>
    <submittedName>
        <fullName evidence="2">Uncharacterized protein</fullName>
    </submittedName>
</protein>
<comment type="caution">
    <text evidence="2">The sequence shown here is derived from an EMBL/GenBank/DDBJ whole genome shotgun (WGS) entry which is preliminary data.</text>
</comment>
<dbReference type="RefSeq" id="WP_253742123.1">
    <property type="nucleotide sequence ID" value="NZ_BAABKA010000036.1"/>
</dbReference>
<gene>
    <name evidence="2" type="ORF">HD597_002471</name>
</gene>
<keyword evidence="3" id="KW-1185">Reference proteome</keyword>
<feature type="compositionally biased region" description="Low complexity" evidence="1">
    <location>
        <begin position="178"/>
        <end position="196"/>
    </location>
</feature>
<feature type="region of interest" description="Disordered" evidence="1">
    <location>
        <begin position="26"/>
        <end position="46"/>
    </location>
</feature>
<name>A0A9X2K3C6_9ACTN</name>
<dbReference type="AlphaFoldDB" id="A0A9X2K3C6"/>
<feature type="compositionally biased region" description="Gly residues" evidence="1">
    <location>
        <begin position="251"/>
        <end position="263"/>
    </location>
</feature>
<proteinExistence type="predicted"/>